<evidence type="ECO:0000256" key="1">
    <source>
        <dbReference type="SAM" id="MobiDB-lite"/>
    </source>
</evidence>
<dbReference type="InterPro" id="IPR048683">
    <property type="entry name" value="Sf6_terminase"/>
</dbReference>
<dbReference type="AlphaFoldDB" id="A0A437M7L8"/>
<dbReference type="EMBL" id="SACN01000001">
    <property type="protein sequence ID" value="RVT93710.1"/>
    <property type="molecule type" value="Genomic_DNA"/>
</dbReference>
<dbReference type="Pfam" id="PF20901">
    <property type="entry name" value="Sf6_terminase"/>
    <property type="match status" value="1"/>
</dbReference>
<comment type="caution">
    <text evidence="2">The sequence shown here is derived from an EMBL/GenBank/DDBJ whole genome shotgun (WGS) entry which is preliminary data.</text>
</comment>
<accession>A0A437M7L8</accession>
<proteinExistence type="predicted"/>
<keyword evidence="3" id="KW-1185">Reference proteome</keyword>
<dbReference type="RefSeq" id="WP_127742594.1">
    <property type="nucleotide sequence ID" value="NZ_SACN01000001.1"/>
</dbReference>
<dbReference type="Proteomes" id="UP000282971">
    <property type="component" value="Unassembled WGS sequence"/>
</dbReference>
<evidence type="ECO:0000313" key="3">
    <source>
        <dbReference type="Proteomes" id="UP000282971"/>
    </source>
</evidence>
<evidence type="ECO:0008006" key="4">
    <source>
        <dbReference type="Google" id="ProtNLM"/>
    </source>
</evidence>
<dbReference type="Gene3D" id="1.10.10.60">
    <property type="entry name" value="Homeodomain-like"/>
    <property type="match status" value="1"/>
</dbReference>
<sequence>MTRQPTKRKKAATPKKTGRPTIRTPEIDRIIIEGISAGTPLTTLCSAPNMPNPSTVYDWLEADSNLSQRFARAREIGFDVIATDALDIIDKEPGRVISITDGERSSERMDSAAVQWAKNRAELRLKLLAKWDPKRYGDMIKHAGADGGPMAITVSSEDAGL</sequence>
<evidence type="ECO:0000313" key="2">
    <source>
        <dbReference type="EMBL" id="RVT93710.1"/>
    </source>
</evidence>
<reference evidence="2 3" key="1">
    <citation type="submission" date="2019-01" db="EMBL/GenBank/DDBJ databases">
        <authorList>
            <person name="Chen W.-M."/>
        </authorList>
    </citation>
    <scope>NUCLEOTIDE SEQUENCE [LARGE SCALE GENOMIC DNA]</scope>
    <source>
        <strain evidence="2 3">CCP-7</strain>
    </source>
</reference>
<feature type="region of interest" description="Disordered" evidence="1">
    <location>
        <begin position="1"/>
        <end position="21"/>
    </location>
</feature>
<feature type="compositionally biased region" description="Basic residues" evidence="1">
    <location>
        <begin position="1"/>
        <end position="18"/>
    </location>
</feature>
<gene>
    <name evidence="2" type="ORF">EOD43_07545</name>
</gene>
<dbReference type="OrthoDB" id="7573036at2"/>
<protein>
    <recommendedName>
        <fullName evidence="4">Terminase small subunit protein</fullName>
    </recommendedName>
</protein>
<organism evidence="2 3">
    <name type="scientific">Sphingomonas crocodyli</name>
    <dbReference type="NCBI Taxonomy" id="1979270"/>
    <lineage>
        <taxon>Bacteria</taxon>
        <taxon>Pseudomonadati</taxon>
        <taxon>Pseudomonadota</taxon>
        <taxon>Alphaproteobacteria</taxon>
        <taxon>Sphingomonadales</taxon>
        <taxon>Sphingomonadaceae</taxon>
        <taxon>Sphingomonas</taxon>
    </lineage>
</organism>
<name>A0A437M7L8_9SPHN</name>